<organism evidence="2 3">
    <name type="scientific">Amycolatopsis camponoti</name>
    <dbReference type="NCBI Taxonomy" id="2606593"/>
    <lineage>
        <taxon>Bacteria</taxon>
        <taxon>Bacillati</taxon>
        <taxon>Actinomycetota</taxon>
        <taxon>Actinomycetes</taxon>
        <taxon>Pseudonocardiales</taxon>
        <taxon>Pseudonocardiaceae</taxon>
        <taxon>Amycolatopsis</taxon>
    </lineage>
</organism>
<protein>
    <submittedName>
        <fullName evidence="2">Uncharacterized protein</fullName>
    </submittedName>
</protein>
<evidence type="ECO:0000313" key="3">
    <source>
        <dbReference type="Proteomes" id="UP000399805"/>
    </source>
</evidence>
<keyword evidence="3" id="KW-1185">Reference proteome</keyword>
<feature type="compositionally biased region" description="Basic and acidic residues" evidence="1">
    <location>
        <begin position="1"/>
        <end position="12"/>
    </location>
</feature>
<sequence length="72" mass="8023">MATEQRRLEQERRRGHRSRGRGLRERRPPPREHGGAHDFPAPRAARRGPQAAGPEADPAKALAPSIRLTVSD</sequence>
<dbReference type="EMBL" id="CABVGP010000001">
    <property type="protein sequence ID" value="VVJ16292.1"/>
    <property type="molecule type" value="Genomic_DNA"/>
</dbReference>
<dbReference type="Proteomes" id="UP000399805">
    <property type="component" value="Unassembled WGS sequence"/>
</dbReference>
<dbReference type="AlphaFoldDB" id="A0A6I8LH95"/>
<evidence type="ECO:0000256" key="1">
    <source>
        <dbReference type="SAM" id="MobiDB-lite"/>
    </source>
</evidence>
<name>A0A6I8LH95_9PSEU</name>
<accession>A0A6I8LH95</accession>
<gene>
    <name evidence="2" type="ORF">AA23TX_01313</name>
</gene>
<proteinExistence type="predicted"/>
<feature type="compositionally biased region" description="Low complexity" evidence="1">
    <location>
        <begin position="41"/>
        <end position="56"/>
    </location>
</feature>
<feature type="region of interest" description="Disordered" evidence="1">
    <location>
        <begin position="1"/>
        <end position="72"/>
    </location>
</feature>
<feature type="compositionally biased region" description="Basic and acidic residues" evidence="1">
    <location>
        <begin position="22"/>
        <end position="36"/>
    </location>
</feature>
<reference evidence="2 3" key="1">
    <citation type="submission" date="2019-09" db="EMBL/GenBank/DDBJ databases">
        <authorList>
            <person name="Leyn A S."/>
        </authorList>
    </citation>
    <scope>NUCLEOTIDE SEQUENCE [LARGE SCALE GENOMIC DNA]</scope>
    <source>
        <strain evidence="2">AA231_1</strain>
    </source>
</reference>
<evidence type="ECO:0000313" key="2">
    <source>
        <dbReference type="EMBL" id="VVJ16292.1"/>
    </source>
</evidence>